<comment type="function">
    <text evidence="8">Catalyzes the decarboxylation of L-3,4-dihydroxyphenylalanine (DOPA) to dopamine and L-5-hydroxytryptophan to serotonin.</text>
</comment>
<keyword evidence="6 13" id="KW-0663">Pyridoxal phosphate</keyword>
<evidence type="ECO:0000256" key="9">
    <source>
        <dbReference type="ARBA" id="ARBA00037889"/>
    </source>
</evidence>
<dbReference type="Gene3D" id="1.20.1340.10">
    <property type="entry name" value="dopa decarboxylase, N-terminal domain"/>
    <property type="match status" value="1"/>
</dbReference>
<dbReference type="Gene3D" id="3.40.640.10">
    <property type="entry name" value="Type I PLP-dependent aspartate aminotransferase-like (Major domain)"/>
    <property type="match status" value="1"/>
</dbReference>
<dbReference type="InterPro" id="IPR021115">
    <property type="entry name" value="Pyridoxal-P_BS"/>
</dbReference>
<comment type="similarity">
    <text evidence="2">Belongs to the group II decarboxylase family.</text>
</comment>
<comment type="cofactor">
    <cofactor evidence="1 13">
        <name>pyridoxal 5'-phosphate</name>
        <dbReference type="ChEBI" id="CHEBI:597326"/>
    </cofactor>
</comment>
<dbReference type="GO" id="GO:0030170">
    <property type="term" value="F:pyridoxal phosphate binding"/>
    <property type="evidence" value="ECO:0007669"/>
    <property type="project" value="InterPro"/>
</dbReference>
<dbReference type="GO" id="GO:0005737">
    <property type="term" value="C:cytoplasm"/>
    <property type="evidence" value="ECO:0007669"/>
    <property type="project" value="TreeGrafter"/>
</dbReference>
<dbReference type="FunFam" id="3.90.1150.10:FF:000018">
    <property type="entry name" value="Histidine decarboxylase"/>
    <property type="match status" value="1"/>
</dbReference>
<comment type="subunit">
    <text evidence="3">Homodimer.</text>
</comment>
<dbReference type="PANTHER" id="PTHR11999:SF167">
    <property type="entry name" value="AROMATIC-L-AMINO-ACID DECARBOXYLASE"/>
    <property type="match status" value="1"/>
</dbReference>
<feature type="compositionally biased region" description="Basic and acidic residues" evidence="15">
    <location>
        <begin position="123"/>
        <end position="133"/>
    </location>
</feature>
<dbReference type="Pfam" id="PF00282">
    <property type="entry name" value="Pyridoxal_deC"/>
    <property type="match status" value="1"/>
</dbReference>
<feature type="region of interest" description="Disordered" evidence="15">
    <location>
        <begin position="119"/>
        <end position="147"/>
    </location>
</feature>
<dbReference type="FunFam" id="3.40.640.10:FF:000025">
    <property type="entry name" value="Histidine decarboxylase"/>
    <property type="match status" value="1"/>
</dbReference>
<evidence type="ECO:0000256" key="5">
    <source>
        <dbReference type="ARBA" id="ARBA00022793"/>
    </source>
</evidence>
<feature type="modified residue" description="N6-(pyridoxal phosphate)lysine" evidence="13">
    <location>
        <position position="522"/>
    </location>
</feature>
<dbReference type="GO" id="GO:0006520">
    <property type="term" value="P:amino acid metabolic process"/>
    <property type="evidence" value="ECO:0007669"/>
    <property type="project" value="InterPro"/>
</dbReference>
<evidence type="ECO:0000256" key="10">
    <source>
        <dbReference type="ARBA" id="ARBA00038886"/>
    </source>
</evidence>
<evidence type="ECO:0000256" key="1">
    <source>
        <dbReference type="ARBA" id="ARBA00001933"/>
    </source>
</evidence>
<evidence type="ECO:0000256" key="13">
    <source>
        <dbReference type="PIRSR" id="PIRSR602129-50"/>
    </source>
</evidence>
<dbReference type="GO" id="GO:0019752">
    <property type="term" value="P:carboxylic acid metabolic process"/>
    <property type="evidence" value="ECO:0007669"/>
    <property type="project" value="InterPro"/>
</dbReference>
<evidence type="ECO:0000256" key="4">
    <source>
        <dbReference type="ARBA" id="ARBA00022584"/>
    </source>
</evidence>
<feature type="compositionally biased region" description="Basic residues" evidence="15">
    <location>
        <begin position="134"/>
        <end position="147"/>
    </location>
</feature>
<evidence type="ECO:0000256" key="2">
    <source>
        <dbReference type="ARBA" id="ARBA00009533"/>
    </source>
</evidence>
<proteinExistence type="inferred from homology"/>
<dbReference type="Gene3D" id="3.40.50.12690">
    <property type="match status" value="1"/>
</dbReference>
<dbReference type="InterPro" id="IPR015421">
    <property type="entry name" value="PyrdxlP-dep_Trfase_major"/>
</dbReference>
<dbReference type="CDD" id="cd06450">
    <property type="entry name" value="DOPA_deC_like"/>
    <property type="match status" value="1"/>
</dbReference>
<name>A0A2I0UPM7_LIMLA</name>
<evidence type="ECO:0000256" key="14">
    <source>
        <dbReference type="SAM" id="Coils"/>
    </source>
</evidence>
<evidence type="ECO:0000256" key="12">
    <source>
        <dbReference type="ARBA" id="ARBA00041275"/>
    </source>
</evidence>
<dbReference type="PRINTS" id="PR00800">
    <property type="entry name" value="YHDCRBOXLASE"/>
</dbReference>
<protein>
    <recommendedName>
        <fullName evidence="11">Aromatic-L-amino-acid decarboxylase</fullName>
        <ecNumber evidence="10">4.1.1.28</ecNumber>
    </recommendedName>
    <alternativeName>
        <fullName evidence="12">DOPA decarboxylase</fullName>
    </alternativeName>
</protein>
<dbReference type="InterPro" id="IPR010977">
    <property type="entry name" value="Aromatic_deC"/>
</dbReference>
<evidence type="ECO:0000256" key="7">
    <source>
        <dbReference type="ARBA" id="ARBA00023239"/>
    </source>
</evidence>
<dbReference type="GO" id="GO:0042427">
    <property type="term" value="P:serotonin biosynthetic process"/>
    <property type="evidence" value="ECO:0007669"/>
    <property type="project" value="TreeGrafter"/>
</dbReference>
<dbReference type="InterPro" id="IPR002129">
    <property type="entry name" value="PyrdxlP-dep_de-COase"/>
</dbReference>
<dbReference type="PROSITE" id="PS00392">
    <property type="entry name" value="DDC_GAD_HDC_YDC"/>
    <property type="match status" value="1"/>
</dbReference>
<dbReference type="GO" id="GO:0004058">
    <property type="term" value="F:aromatic-L-amino-acid decarboxylase activity"/>
    <property type="evidence" value="ECO:0007669"/>
    <property type="project" value="UniProtKB-EC"/>
</dbReference>
<dbReference type="EC" id="4.1.1.28" evidence="10"/>
<dbReference type="InterPro" id="IPR015424">
    <property type="entry name" value="PyrdxlP-dep_Trfase"/>
</dbReference>
<keyword evidence="17" id="KW-1185">Reference proteome</keyword>
<gene>
    <name evidence="16" type="ORF">llap_1703</name>
</gene>
<reference evidence="17" key="1">
    <citation type="submission" date="2017-11" db="EMBL/GenBank/DDBJ databases">
        <authorList>
            <person name="Lima N.C."/>
            <person name="Parody-Merino A.M."/>
            <person name="Battley P.F."/>
            <person name="Fidler A.E."/>
            <person name="Prosdocimi F."/>
        </authorList>
    </citation>
    <scope>NUCLEOTIDE SEQUENCE [LARGE SCALE GENOMIC DNA]</scope>
</reference>
<dbReference type="SUPFAM" id="SSF53383">
    <property type="entry name" value="PLP-dependent transferases"/>
    <property type="match status" value="1"/>
</dbReference>
<feature type="coiled-coil region" evidence="14">
    <location>
        <begin position="15"/>
        <end position="42"/>
    </location>
</feature>
<dbReference type="Proteomes" id="UP000233556">
    <property type="component" value="Unassembled WGS sequence"/>
</dbReference>
<comment type="pathway">
    <text evidence="9">Catecholamine biosynthesis; dopamine biosynthesis; dopamine from L-tyrosine: step 2/2.</text>
</comment>
<dbReference type="PANTHER" id="PTHR11999">
    <property type="entry name" value="GROUP II PYRIDOXAL-5-PHOSPHATE DECARBOXYLASE"/>
    <property type="match status" value="1"/>
</dbReference>
<evidence type="ECO:0000313" key="17">
    <source>
        <dbReference type="Proteomes" id="UP000233556"/>
    </source>
</evidence>
<dbReference type="Gene3D" id="3.90.1150.10">
    <property type="entry name" value="Aspartate Aminotransferase, domain 1"/>
    <property type="match status" value="1"/>
</dbReference>
<evidence type="ECO:0000256" key="3">
    <source>
        <dbReference type="ARBA" id="ARBA00011738"/>
    </source>
</evidence>
<dbReference type="FunFam" id="1.20.1340.10:FF:000001">
    <property type="entry name" value="Histidine decarboxylase"/>
    <property type="match status" value="1"/>
</dbReference>
<dbReference type="GO" id="GO:0042423">
    <property type="term" value="P:catecholamine biosynthetic process"/>
    <property type="evidence" value="ECO:0007669"/>
    <property type="project" value="UniProtKB-KW"/>
</dbReference>
<reference evidence="17" key="2">
    <citation type="submission" date="2017-12" db="EMBL/GenBank/DDBJ databases">
        <title>Genome sequence of the Bar-tailed Godwit (Limosa lapponica baueri).</title>
        <authorList>
            <person name="Lima N.C.B."/>
            <person name="Parody-Merino A.M."/>
            <person name="Battley P.F."/>
            <person name="Fidler A.E."/>
            <person name="Prosdocimi F."/>
        </authorList>
    </citation>
    <scope>NUCLEOTIDE SEQUENCE [LARGE SCALE GENOMIC DNA]</scope>
</reference>
<dbReference type="OrthoDB" id="639767at2759"/>
<organism evidence="16 17">
    <name type="scientific">Limosa lapponica baueri</name>
    <dbReference type="NCBI Taxonomy" id="1758121"/>
    <lineage>
        <taxon>Eukaryota</taxon>
        <taxon>Metazoa</taxon>
        <taxon>Chordata</taxon>
        <taxon>Craniata</taxon>
        <taxon>Vertebrata</taxon>
        <taxon>Euteleostomi</taxon>
        <taxon>Archelosauria</taxon>
        <taxon>Archosauria</taxon>
        <taxon>Dinosauria</taxon>
        <taxon>Saurischia</taxon>
        <taxon>Theropoda</taxon>
        <taxon>Coelurosauria</taxon>
        <taxon>Aves</taxon>
        <taxon>Neognathae</taxon>
        <taxon>Neoaves</taxon>
        <taxon>Charadriiformes</taxon>
        <taxon>Scolopacidae</taxon>
        <taxon>Limosa</taxon>
    </lineage>
</organism>
<evidence type="ECO:0000256" key="8">
    <source>
        <dbReference type="ARBA" id="ARBA00037256"/>
    </source>
</evidence>
<keyword evidence="5" id="KW-0210">Decarboxylase</keyword>
<keyword evidence="4" id="KW-0127">Catecholamine biosynthesis</keyword>
<evidence type="ECO:0000256" key="11">
    <source>
        <dbReference type="ARBA" id="ARBA00040968"/>
    </source>
</evidence>
<accession>A0A2I0UPM7</accession>
<evidence type="ECO:0000256" key="15">
    <source>
        <dbReference type="SAM" id="MobiDB-lite"/>
    </source>
</evidence>
<keyword evidence="7" id="KW-0456">Lyase</keyword>
<dbReference type="InterPro" id="IPR015422">
    <property type="entry name" value="PyrdxlP-dep_Trfase_small"/>
</dbReference>
<keyword evidence="14" id="KW-0175">Coiled coil</keyword>
<evidence type="ECO:0000256" key="6">
    <source>
        <dbReference type="ARBA" id="ARBA00022898"/>
    </source>
</evidence>
<evidence type="ECO:0000313" key="16">
    <source>
        <dbReference type="EMBL" id="PKU47994.1"/>
    </source>
</evidence>
<sequence length="704" mass="79753">MEGSGDNTCVRREQVNDLLSLVVELKDEVERLRTIREREREIDWWAHTLRVREHVGASHTPEDLPPASHPAVEGDLREEGEWKQVPARRSRQIPSLPLPPPQLPLQNWYGILQEELAVGEEDGTSRQEVPERPSRRRPGITTSSRRKSRRVIVVGDSLLKRAEGPICHPDPLHREVCCLPGAWVKEVLDKVPTLVNASDYYPLLVFQGFSDIKSETLIPMDAAEFRKRGKEMVDYIADYLEKIDKRQVFPDVEPGYLRPLIPDCAPQDPESFEDVFKDIEKIIMPGVTHWHSPYFFAYFPAASSFPALLADMLCGGIGCVGFSWAASPACTELETVMLDWLGKMINLPEEFLAGKDGQGGGVIQGSASEATLISLLAARTKTIRRVQSEKPELTEADIMGRLVAYASDQAHSSVEKAALIGGVKIKNVSSDDTFSVCGSALKKVLDEDKASGLIPFFFCATLGTTPCCSFDKLLELGPICNKENIWMHIDAAYAGSAFICPEFRHLLNGVEFADSFNFNPHKWLLVNFDCSAMWVKKRSDLTGAFKLEPLYLQHHHQESGLVTDYRHWQIPLGRRFRSLKLWFVLRMYGVTGLQEHIRKHVRLSHQFEHLVLQDERFEICAEVVLGLVCFRLKGSNELNKALLKSIDEAKKIHLVPCHLREKFVLRFAICSRTVESTHIKFAWQHISQLATDLLKTWELNHHQQ</sequence>
<dbReference type="EMBL" id="KZ505663">
    <property type="protein sequence ID" value="PKU47994.1"/>
    <property type="molecule type" value="Genomic_DNA"/>
</dbReference>
<dbReference type="AlphaFoldDB" id="A0A2I0UPM7"/>